<keyword evidence="6" id="KW-0445">Lipid transport</keyword>
<comment type="subcellular location">
    <subcellularLocation>
        <location evidence="1">Endoplasmic reticulum membrane</location>
    </subcellularLocation>
</comment>
<keyword evidence="4" id="KW-0256">Endoplasmic reticulum</keyword>
<evidence type="ECO:0000256" key="3">
    <source>
        <dbReference type="ARBA" id="ARBA00022692"/>
    </source>
</evidence>
<protein>
    <recommendedName>
        <fullName evidence="9">SMP-LTD domain-containing protein</fullName>
    </recommendedName>
</protein>
<evidence type="ECO:0000256" key="4">
    <source>
        <dbReference type="ARBA" id="ARBA00022824"/>
    </source>
</evidence>
<evidence type="ECO:0000256" key="5">
    <source>
        <dbReference type="ARBA" id="ARBA00022989"/>
    </source>
</evidence>
<organism evidence="10">
    <name type="scientific">Paramoeba aestuarina</name>
    <dbReference type="NCBI Taxonomy" id="180227"/>
    <lineage>
        <taxon>Eukaryota</taxon>
        <taxon>Amoebozoa</taxon>
        <taxon>Discosea</taxon>
        <taxon>Flabellinia</taxon>
        <taxon>Dactylopodida</taxon>
        <taxon>Paramoebidae</taxon>
        <taxon>Paramoeba</taxon>
    </lineage>
</organism>
<keyword evidence="2" id="KW-0813">Transport</keyword>
<evidence type="ECO:0000256" key="1">
    <source>
        <dbReference type="ARBA" id="ARBA00004586"/>
    </source>
</evidence>
<evidence type="ECO:0000259" key="9">
    <source>
        <dbReference type="PROSITE" id="PS51847"/>
    </source>
</evidence>
<evidence type="ECO:0000256" key="8">
    <source>
        <dbReference type="ARBA" id="ARBA00023136"/>
    </source>
</evidence>
<evidence type="ECO:0000256" key="6">
    <source>
        <dbReference type="ARBA" id="ARBA00023055"/>
    </source>
</evidence>
<accession>A0A7S4KNI2</accession>
<dbReference type="GO" id="GO:0008289">
    <property type="term" value="F:lipid binding"/>
    <property type="evidence" value="ECO:0007669"/>
    <property type="project" value="UniProtKB-KW"/>
</dbReference>
<dbReference type="EMBL" id="HBKR01013597">
    <property type="protein sequence ID" value="CAE2300474.1"/>
    <property type="molecule type" value="Transcribed_RNA"/>
</dbReference>
<evidence type="ECO:0000256" key="7">
    <source>
        <dbReference type="ARBA" id="ARBA00023121"/>
    </source>
</evidence>
<keyword evidence="3" id="KW-0812">Transmembrane</keyword>
<keyword evidence="7" id="KW-0446">Lipid-binding</keyword>
<dbReference type="PANTHER" id="PTHR13466:SF0">
    <property type="entry name" value="SMP-LTD DOMAIN-CONTAINING PROTEIN"/>
    <property type="match status" value="1"/>
</dbReference>
<dbReference type="InterPro" id="IPR031468">
    <property type="entry name" value="SMP_LBD"/>
</dbReference>
<evidence type="ECO:0000256" key="2">
    <source>
        <dbReference type="ARBA" id="ARBA00022448"/>
    </source>
</evidence>
<dbReference type="InterPro" id="IPR058801">
    <property type="entry name" value="PDZD8_N"/>
</dbReference>
<feature type="domain" description="SMP-LTD" evidence="9">
    <location>
        <begin position="156"/>
        <end position="341"/>
    </location>
</feature>
<sequence length="358" mass="40687">MALSIGDMRAAVKALVEEDDGFALSKGELVTLRIKSNFCVFFHPKNGSETYIPLESYQVMVRTPDMVYQPTQTTLSKIKWKFPTTVVLQPRQQQQQDETKQALYLTFISEREAERWTVRMLRSLMPLIPTPAIIKENLITGENNTVLSESKIIQILVARVFWISHDSAPFRAKIKKKIEAKIRKVDLPSVIQECSVEEAYFGPNIPQFRNITIHDAHLDGVLNMSCDMLYPGGFSVLLKLTVSFEKQVSFLQLPTVTVHVRITIKKMEGRMRIEISEMPGTNAWVCFLEEPDIHLDLETEFGTQETGAHNVPQIADIAVSQLRKKILKTMVYPAMESLELPALGKKKKSPPKEEQKGK</sequence>
<name>A0A7S4KNI2_9EUKA</name>
<keyword evidence="5" id="KW-1133">Transmembrane helix</keyword>
<gene>
    <name evidence="10" type="ORF">NAES01612_LOCUS9002</name>
</gene>
<dbReference type="GO" id="GO:0006869">
    <property type="term" value="P:lipid transport"/>
    <property type="evidence" value="ECO:0007669"/>
    <property type="project" value="UniProtKB-KW"/>
</dbReference>
<proteinExistence type="predicted"/>
<dbReference type="GO" id="GO:0005789">
    <property type="term" value="C:endoplasmic reticulum membrane"/>
    <property type="evidence" value="ECO:0007669"/>
    <property type="project" value="UniProtKB-SubCell"/>
</dbReference>
<dbReference type="AlphaFoldDB" id="A0A7S4KNI2"/>
<reference evidence="10" key="1">
    <citation type="submission" date="2021-01" db="EMBL/GenBank/DDBJ databases">
        <authorList>
            <person name="Corre E."/>
            <person name="Pelletier E."/>
            <person name="Niang G."/>
            <person name="Scheremetjew M."/>
            <person name="Finn R."/>
            <person name="Kale V."/>
            <person name="Holt S."/>
            <person name="Cochrane G."/>
            <person name="Meng A."/>
            <person name="Brown T."/>
            <person name="Cohen L."/>
        </authorList>
    </citation>
    <scope>NUCLEOTIDE SEQUENCE</scope>
    <source>
        <strain evidence="10">SoJaBio B1-5/56/2</strain>
    </source>
</reference>
<dbReference type="PROSITE" id="PS51847">
    <property type="entry name" value="SMP"/>
    <property type="match status" value="1"/>
</dbReference>
<evidence type="ECO:0000313" key="10">
    <source>
        <dbReference type="EMBL" id="CAE2300474.1"/>
    </source>
</evidence>
<dbReference type="PANTHER" id="PTHR13466">
    <property type="entry name" value="TEX2 PROTEIN-RELATED"/>
    <property type="match status" value="1"/>
</dbReference>
<keyword evidence="8" id="KW-0472">Membrane</keyword>
<dbReference type="Pfam" id="PF26547">
    <property type="entry name" value="PDZD8_N"/>
    <property type="match status" value="1"/>
</dbReference>